<dbReference type="SMART" id="SM00220">
    <property type="entry name" value="S_TKc"/>
    <property type="match status" value="1"/>
</dbReference>
<dbReference type="InterPro" id="IPR017441">
    <property type="entry name" value="Protein_kinase_ATP_BS"/>
</dbReference>
<evidence type="ECO:0000256" key="12">
    <source>
        <dbReference type="PROSITE-ProRule" id="PRU10141"/>
    </source>
</evidence>
<dbReference type="InterPro" id="IPR032675">
    <property type="entry name" value="LRR_dom_sf"/>
</dbReference>
<dbReference type="EC" id="2.7.11.1" evidence="1"/>
<dbReference type="PROSITE" id="PS00107">
    <property type="entry name" value="PROTEIN_KINASE_ATP"/>
    <property type="match status" value="1"/>
</dbReference>
<comment type="catalytic activity">
    <reaction evidence="11">
        <text>L-seryl-[protein] + ATP = O-phospho-L-seryl-[protein] + ADP + H(+)</text>
        <dbReference type="Rhea" id="RHEA:17989"/>
        <dbReference type="Rhea" id="RHEA-COMP:9863"/>
        <dbReference type="Rhea" id="RHEA-COMP:11604"/>
        <dbReference type="ChEBI" id="CHEBI:15378"/>
        <dbReference type="ChEBI" id="CHEBI:29999"/>
        <dbReference type="ChEBI" id="CHEBI:30616"/>
        <dbReference type="ChEBI" id="CHEBI:83421"/>
        <dbReference type="ChEBI" id="CHEBI:456216"/>
        <dbReference type="EC" id="2.7.11.1"/>
    </reaction>
</comment>
<dbReference type="Pfam" id="PF08477">
    <property type="entry name" value="Roc"/>
    <property type="match status" value="1"/>
</dbReference>
<evidence type="ECO:0000256" key="4">
    <source>
        <dbReference type="ARBA" id="ARBA00022679"/>
    </source>
</evidence>
<keyword evidence="6 12" id="KW-0547">Nucleotide-binding</keyword>
<dbReference type="InterPro" id="IPR003591">
    <property type="entry name" value="Leu-rich_rpt_typical-subtyp"/>
</dbReference>
<dbReference type="InterPro" id="IPR051420">
    <property type="entry name" value="Ser_Thr_Kinases_DiverseReg"/>
</dbReference>
<dbReference type="SUPFAM" id="SSF52540">
    <property type="entry name" value="P-loop containing nucleoside triphosphate hydrolases"/>
    <property type="match status" value="1"/>
</dbReference>
<dbReference type="InterPro" id="IPR000719">
    <property type="entry name" value="Prot_kinase_dom"/>
</dbReference>
<dbReference type="PRINTS" id="PR00019">
    <property type="entry name" value="LEURICHRPT"/>
</dbReference>
<dbReference type="PROSITE" id="PS51424">
    <property type="entry name" value="ROC"/>
    <property type="match status" value="1"/>
</dbReference>
<dbReference type="SUPFAM" id="SSF52058">
    <property type="entry name" value="L domain-like"/>
    <property type="match status" value="1"/>
</dbReference>
<dbReference type="Gene3D" id="3.30.200.20">
    <property type="entry name" value="Phosphorylase Kinase, domain 1"/>
    <property type="match status" value="1"/>
</dbReference>
<dbReference type="Pfam" id="PF16095">
    <property type="entry name" value="COR-A"/>
    <property type="match status" value="1"/>
</dbReference>
<dbReference type="SUPFAM" id="SSF56112">
    <property type="entry name" value="Protein kinase-like (PK-like)"/>
    <property type="match status" value="1"/>
</dbReference>
<dbReference type="InterPro" id="IPR020859">
    <property type="entry name" value="ROC"/>
</dbReference>
<name>A0ABP0H434_CLALP</name>
<gene>
    <name evidence="15" type="ORF">CVLEPA_LOCUS32042</name>
</gene>
<evidence type="ECO:0000256" key="1">
    <source>
        <dbReference type="ARBA" id="ARBA00012513"/>
    </source>
</evidence>
<dbReference type="InterPro" id="IPR057263">
    <property type="entry name" value="COR-B"/>
</dbReference>
<dbReference type="PROSITE" id="PS00108">
    <property type="entry name" value="PROTEIN_KINASE_ST"/>
    <property type="match status" value="1"/>
</dbReference>
<evidence type="ECO:0000256" key="7">
    <source>
        <dbReference type="ARBA" id="ARBA00022777"/>
    </source>
</evidence>
<keyword evidence="8 12" id="KW-0067">ATP-binding</keyword>
<dbReference type="InterPro" id="IPR055414">
    <property type="entry name" value="LRR_R13L4/SHOC2-like"/>
</dbReference>
<dbReference type="InterPro" id="IPR008271">
    <property type="entry name" value="Ser/Thr_kinase_AS"/>
</dbReference>
<dbReference type="PROSITE" id="PS51450">
    <property type="entry name" value="LRR"/>
    <property type="match status" value="7"/>
</dbReference>
<dbReference type="InterPro" id="IPR027417">
    <property type="entry name" value="P-loop_NTPase"/>
</dbReference>
<dbReference type="SMART" id="SM00365">
    <property type="entry name" value="LRR_SD22"/>
    <property type="match status" value="6"/>
</dbReference>
<evidence type="ECO:0000313" key="15">
    <source>
        <dbReference type="EMBL" id="CAK8698612.1"/>
    </source>
</evidence>
<comment type="caution">
    <text evidence="15">The sequence shown here is derived from an EMBL/GenBank/DDBJ whole genome shotgun (WGS) entry which is preliminary data.</text>
</comment>
<evidence type="ECO:0000256" key="11">
    <source>
        <dbReference type="ARBA" id="ARBA00048679"/>
    </source>
</evidence>
<keyword evidence="3" id="KW-0433">Leucine-rich repeat</keyword>
<dbReference type="InterPro" id="IPR056602">
    <property type="entry name" value="Beta-prop_LRRK2"/>
</dbReference>
<feature type="domain" description="Protein kinase" evidence="13">
    <location>
        <begin position="1111"/>
        <end position="1433"/>
    </location>
</feature>
<evidence type="ECO:0000256" key="2">
    <source>
        <dbReference type="ARBA" id="ARBA00022527"/>
    </source>
</evidence>
<dbReference type="Proteomes" id="UP001642483">
    <property type="component" value="Unassembled WGS sequence"/>
</dbReference>
<keyword evidence="2" id="KW-0723">Serine/threonine-protein kinase</keyword>
<dbReference type="InterPro" id="IPR011009">
    <property type="entry name" value="Kinase-like_dom_sf"/>
</dbReference>
<dbReference type="Pfam" id="PF00069">
    <property type="entry name" value="Pkinase"/>
    <property type="match status" value="1"/>
</dbReference>
<dbReference type="PROSITE" id="PS50011">
    <property type="entry name" value="PROTEIN_KINASE_DOM"/>
    <property type="match status" value="1"/>
</dbReference>
<dbReference type="Gene3D" id="3.80.10.10">
    <property type="entry name" value="Ribonuclease Inhibitor"/>
    <property type="match status" value="2"/>
</dbReference>
<evidence type="ECO:0000313" key="16">
    <source>
        <dbReference type="Proteomes" id="UP001642483"/>
    </source>
</evidence>
<accession>A0ABP0H434</accession>
<keyword evidence="4" id="KW-0808">Transferase</keyword>
<dbReference type="Pfam" id="PF25497">
    <property type="entry name" value="COR-B"/>
    <property type="match status" value="1"/>
</dbReference>
<keyword evidence="16" id="KW-1185">Reference proteome</keyword>
<dbReference type="PANTHER" id="PTHR48005:SF13">
    <property type="entry name" value="SERINE_THREONINE-PROTEIN KINASE DDB_G0278509-RELATED"/>
    <property type="match status" value="1"/>
</dbReference>
<sequence length="1867" mass="208488">MEDHSELKDLSVELLCSRCSKLTPFRDVLKLSFDEETLLEERLHKAPVEMCTCHVTFPPPNLENTTLKEIHLAHNKLSTVEPFSELTQSTKSRLFHSTTHLFLQNNQISSFPRKVALIFQHLVELSLSNNSLTTFPFEVLKHCTHLETLDVSENQIKDSFPMFLLNPASFKEITEKGTGENQRKSSKVTHPLKTLKLGCNCLVLFPLWVPPILSKLIHLDLKQNEIASFISPENCCDEELGSSAMLHLKSLNLSRNKISTIFPSSFVCMPSLAHLDVSENRIEKVDNSSQDDRLLVKLENLNLSSNILAEIPQIVPFLPNLQCLSLSNNIIKHVPVPKLWKTKQLKELDLSHNAISDISDLANMLPSYWSSLRSLNLANNQINLLSPSIGDLKNLEILDISHNQLKTLPDEIGHLNRLMKLGIKENNLNLDNSIINGRAQDICKFLYARLKKSVPQNSLKLMLVGDAGAGKTTLLQSLIKAKTKTRRLSESLAVSVSGVLDTRQQTVLATVGVDVVDLPLKHSNGVFQLSAWDFAGQEDFFATHPCFLSERAMYVAVYDASKGPEQLHTLKPWLTAIHARATFCPVLVVGTHSDMLPFKTKQETISLLNQELETLSHQEWFPQGAYKYDLLQHELVDVREGSSGIYRLKAVIADIVANSVVNGHPLVGSMIPHSYVQLSEILMEEAAKRETFPVISYNELANLIHKKSNEQNPQFESGSELMLAVRYLHQTGVLLHFDEPRSRLRDCFFIKPVWLCQLLARVTTMKEDKSFKINPYINQEGILSKTQFQRNFINERTIDSRIASQFLPRLFRLLENFEVILWQGGDHYLVPSKLPNKKPEFTLPVCQVCKKLIRFFSMIYIPMGFWPRLIARLLAFEEKLLLGYNSSFITAPNLTPSVRKIWKEGLYLEWEAHNSKQKPFVLVQAGCQEFEAQTSYHDEPLKHLAQSSQTQAEGFEMVNFGGNISKQEGLEVVVSRDSAGKILLGQLVDHINGLIEEWYPGLLKTDMRGQCLFQQFCPCLGCVDLNAFTPTKVKIYCIGDIAESILCNKSMAGISSQSNHKPLIRKSDGIYLTCLNHQDTPARVADFAPEINLDDFDKTLHLNPQMLDFRQTPSRILGDGGFGSVYQATYDGEEVAVKTFHILTADMSYKMLRAELHVLAQYHHPSVVALKGFIPPAYSTPNLPLPLLALEYAKYGSLGKLLKDTAQLPVEARKSALPLALKHRVAYDITDGLCFLHSRNIIYRDMKPDNILLVSLDPLSPATAKITDYGIATLVSPFGTPGPSGTPGYSAPEVVTLKTGGKDKPSDLFPYSSKCDIYSFGLVFHEIAVGMSPWVDYVYQVCSTQGFTTSTLSEPDDIIMKGILPSAISSYEGAESWPCAEQLITNCLLHNPDERPTSHQIVSILSKVDSLGLRMSSPLHQSKVMCTALHPFSHANIQSPVKRSFSVPYDKLPKGPHESATVSRLTLCFTPVQPSHEKPGQKLVMQTILDLSKGHIVQENVFTKLEDHHDVTCILSLPKSPGESVEYMEKTKNTKPSSYTNSMLLFGTKQGCLLLLSESEISVKTRFSCQVESVFLHQPYSPKTLRHSFSTSSPHVQSVCFVVIGLENACMAVFPLEKIITQDTINPLHKVSLCDVASHSPITAITAVNGAAMYATCGRHIVSLRVSSSGQPSILASFQARDHIDNFVVGLHHMYVNAHASSLVEVWRVGSACLKSSIDTKQVVLSDNEKLQEIDVVVTCLTYHQHNPSLWVGLSSGHMIVYSDPHHNPLAIVRRHYGPITQLLALEEDESSLSKGVVVCIGEGMRSFSRDLEETSEVDGFGETRKNKIPPRKLTSSYATIWDADLPAKASNLYDILAARRAYSNSA</sequence>
<proteinExistence type="predicted"/>
<organism evidence="15 16">
    <name type="scientific">Clavelina lepadiformis</name>
    <name type="common">Light-bulb sea squirt</name>
    <name type="synonym">Ascidia lepadiformis</name>
    <dbReference type="NCBI Taxonomy" id="159417"/>
    <lineage>
        <taxon>Eukaryota</taxon>
        <taxon>Metazoa</taxon>
        <taxon>Chordata</taxon>
        <taxon>Tunicata</taxon>
        <taxon>Ascidiacea</taxon>
        <taxon>Aplousobranchia</taxon>
        <taxon>Clavelinidae</taxon>
        <taxon>Clavelina</taxon>
    </lineage>
</organism>
<feature type="domain" description="Roc" evidence="14">
    <location>
        <begin position="452"/>
        <end position="659"/>
    </location>
</feature>
<keyword evidence="9" id="KW-0342">GTP-binding</keyword>
<dbReference type="SMART" id="SM00369">
    <property type="entry name" value="LRR_TYP"/>
    <property type="match status" value="9"/>
</dbReference>
<evidence type="ECO:0000256" key="10">
    <source>
        <dbReference type="ARBA" id="ARBA00047899"/>
    </source>
</evidence>
<evidence type="ECO:0000256" key="5">
    <source>
        <dbReference type="ARBA" id="ARBA00022737"/>
    </source>
</evidence>
<dbReference type="PRINTS" id="PR00449">
    <property type="entry name" value="RASTRNSFRMNG"/>
</dbReference>
<keyword evidence="5" id="KW-0677">Repeat</keyword>
<dbReference type="Gene3D" id="1.10.510.10">
    <property type="entry name" value="Transferase(Phosphotransferase) domain 1"/>
    <property type="match status" value="1"/>
</dbReference>
<dbReference type="SMART" id="SM00364">
    <property type="entry name" value="LRR_BAC"/>
    <property type="match status" value="6"/>
</dbReference>
<dbReference type="InterPro" id="IPR001611">
    <property type="entry name" value="Leu-rich_rpt"/>
</dbReference>
<evidence type="ECO:0000256" key="8">
    <source>
        <dbReference type="ARBA" id="ARBA00022840"/>
    </source>
</evidence>
<dbReference type="InterPro" id="IPR032171">
    <property type="entry name" value="COR-A"/>
</dbReference>
<keyword evidence="7" id="KW-0418">Kinase</keyword>
<dbReference type="EMBL" id="CAWYQH010000174">
    <property type="protein sequence ID" value="CAK8698612.1"/>
    <property type="molecule type" value="Genomic_DNA"/>
</dbReference>
<evidence type="ECO:0000259" key="14">
    <source>
        <dbReference type="PROSITE" id="PS51424"/>
    </source>
</evidence>
<dbReference type="Gene3D" id="3.30.70.1390">
    <property type="entry name" value="ROC domain from the Parkinson's disease-associated leucine-rich repeat kinase 2"/>
    <property type="match status" value="1"/>
</dbReference>
<evidence type="ECO:0000256" key="3">
    <source>
        <dbReference type="ARBA" id="ARBA00022614"/>
    </source>
</evidence>
<dbReference type="Gene3D" id="1.10.10.10">
    <property type="entry name" value="Winged helix-like DNA-binding domain superfamily/Winged helix DNA-binding domain"/>
    <property type="match status" value="1"/>
</dbReference>
<evidence type="ECO:0000256" key="6">
    <source>
        <dbReference type="ARBA" id="ARBA00022741"/>
    </source>
</evidence>
<feature type="binding site" evidence="12">
    <location>
        <position position="1138"/>
    </location>
    <ligand>
        <name>ATP</name>
        <dbReference type="ChEBI" id="CHEBI:30616"/>
    </ligand>
</feature>
<comment type="catalytic activity">
    <reaction evidence="10">
        <text>L-threonyl-[protein] + ATP = O-phospho-L-threonyl-[protein] + ADP + H(+)</text>
        <dbReference type="Rhea" id="RHEA:46608"/>
        <dbReference type="Rhea" id="RHEA-COMP:11060"/>
        <dbReference type="Rhea" id="RHEA-COMP:11605"/>
        <dbReference type="ChEBI" id="CHEBI:15378"/>
        <dbReference type="ChEBI" id="CHEBI:30013"/>
        <dbReference type="ChEBI" id="CHEBI:30616"/>
        <dbReference type="ChEBI" id="CHEBI:61977"/>
        <dbReference type="ChEBI" id="CHEBI:456216"/>
        <dbReference type="EC" id="2.7.11.1"/>
    </reaction>
</comment>
<evidence type="ECO:0000256" key="9">
    <source>
        <dbReference type="ARBA" id="ARBA00023134"/>
    </source>
</evidence>
<evidence type="ECO:0000259" key="13">
    <source>
        <dbReference type="PROSITE" id="PS50011"/>
    </source>
</evidence>
<dbReference type="Pfam" id="PF23598">
    <property type="entry name" value="LRR_14"/>
    <property type="match status" value="1"/>
</dbReference>
<dbReference type="InterPro" id="IPR036388">
    <property type="entry name" value="WH-like_DNA-bd_sf"/>
</dbReference>
<reference evidence="15 16" key="1">
    <citation type="submission" date="2024-02" db="EMBL/GenBank/DDBJ databases">
        <authorList>
            <person name="Daric V."/>
            <person name="Darras S."/>
        </authorList>
    </citation>
    <scope>NUCLEOTIDE SEQUENCE [LARGE SCALE GENOMIC DNA]</scope>
</reference>
<dbReference type="Gene3D" id="3.40.50.300">
    <property type="entry name" value="P-loop containing nucleotide triphosphate hydrolases"/>
    <property type="match status" value="1"/>
</dbReference>
<dbReference type="Pfam" id="PF13855">
    <property type="entry name" value="LRR_8"/>
    <property type="match status" value="2"/>
</dbReference>
<protein>
    <recommendedName>
        <fullName evidence="1">non-specific serine/threonine protein kinase</fullName>
        <ecNumber evidence="1">2.7.11.1</ecNumber>
    </recommendedName>
</protein>
<dbReference type="PANTHER" id="PTHR48005">
    <property type="entry name" value="LEUCINE RICH REPEAT KINASE 2"/>
    <property type="match status" value="1"/>
</dbReference>
<dbReference type="Pfam" id="PF23748">
    <property type="entry name" value="Beta-prop_LRRK2"/>
    <property type="match status" value="1"/>
</dbReference>